<dbReference type="Proteomes" id="UP000008694">
    <property type="component" value="Unassembled WGS sequence"/>
</dbReference>
<dbReference type="HOGENOM" id="CLU_1087204_0_0_1"/>
<feature type="compositionally biased region" description="Acidic residues" evidence="1">
    <location>
        <begin position="140"/>
        <end position="149"/>
    </location>
</feature>
<proteinExistence type="predicted"/>
<sequence length="308" mass="35313">MARTKNATVVPTEHEADPVLGEEEEELPREDPGKEPEDYEEAEQNSMMLVTVLWRKSQENAVVGGVRVSRRKVAPKKVSKKGLVEQLQKQLEDGFRRINKKFDGFDKRLKCVESDVKSLKEASGKANELDKRGEEKYSELEEDEIEESGGEDKENASELEEDENGEDGEKDKEFEENDNGEDGEKDKELEENENDEDGEKDKELEENENGDNGEKEKEGDLEGNDLDGDNEKEGDLERNDLDGDKEKEKEESSEKRQQVKKKYERKRTRKTSAEEQEEEVQVGKKAKVTKKKVGVMVRSPIMTRNKKK</sequence>
<feature type="compositionally biased region" description="Basic residues" evidence="1">
    <location>
        <begin position="284"/>
        <end position="293"/>
    </location>
</feature>
<feature type="compositionally biased region" description="Acidic residues" evidence="1">
    <location>
        <begin position="189"/>
        <end position="211"/>
    </location>
</feature>
<dbReference type="EMBL" id="GL348719">
    <property type="protein sequence ID" value="EFH46679.1"/>
    <property type="molecule type" value="Genomic_DNA"/>
</dbReference>
<evidence type="ECO:0000256" key="1">
    <source>
        <dbReference type="SAM" id="MobiDB-lite"/>
    </source>
</evidence>
<evidence type="ECO:0000313" key="3">
    <source>
        <dbReference type="Proteomes" id="UP000008694"/>
    </source>
</evidence>
<feature type="compositionally biased region" description="Basic and acidic residues" evidence="1">
    <location>
        <begin position="116"/>
        <end position="139"/>
    </location>
</feature>
<name>D7MHQ1_ARALL</name>
<keyword evidence="3" id="KW-1185">Reference proteome</keyword>
<dbReference type="AlphaFoldDB" id="D7MHQ1"/>
<dbReference type="Gramene" id="Al_scaffold_0007_3106">
    <property type="protein sequence ID" value="Al_scaffold_0007_3106"/>
    <property type="gene ID" value="Al_scaffold_0007_3106"/>
</dbReference>
<gene>
    <name evidence="2" type="ORF">ARALYDRAFT_659051</name>
</gene>
<feature type="region of interest" description="Disordered" evidence="1">
    <location>
        <begin position="116"/>
        <end position="308"/>
    </location>
</feature>
<feature type="compositionally biased region" description="Basic and acidic residues" evidence="1">
    <location>
        <begin position="229"/>
        <end position="257"/>
    </location>
</feature>
<feature type="compositionally biased region" description="Basic residues" evidence="1">
    <location>
        <begin position="258"/>
        <end position="270"/>
    </location>
</feature>
<feature type="compositionally biased region" description="Acidic residues" evidence="1">
    <location>
        <begin position="157"/>
        <end position="166"/>
    </location>
</feature>
<reference evidence="3" key="1">
    <citation type="journal article" date="2011" name="Nat. Genet.">
        <title>The Arabidopsis lyrata genome sequence and the basis of rapid genome size change.</title>
        <authorList>
            <person name="Hu T.T."/>
            <person name="Pattyn P."/>
            <person name="Bakker E.G."/>
            <person name="Cao J."/>
            <person name="Cheng J.-F."/>
            <person name="Clark R.M."/>
            <person name="Fahlgren N."/>
            <person name="Fawcett J.A."/>
            <person name="Grimwood J."/>
            <person name="Gundlach H."/>
            <person name="Haberer G."/>
            <person name="Hollister J.D."/>
            <person name="Ossowski S."/>
            <person name="Ottilar R.P."/>
            <person name="Salamov A.A."/>
            <person name="Schneeberger K."/>
            <person name="Spannagl M."/>
            <person name="Wang X."/>
            <person name="Yang L."/>
            <person name="Nasrallah M.E."/>
            <person name="Bergelson J."/>
            <person name="Carrington J.C."/>
            <person name="Gaut B.S."/>
            <person name="Schmutz J."/>
            <person name="Mayer K.F.X."/>
            <person name="Van de Peer Y."/>
            <person name="Grigoriev I.V."/>
            <person name="Nordborg M."/>
            <person name="Weigel D."/>
            <person name="Guo Y.-L."/>
        </authorList>
    </citation>
    <scope>NUCLEOTIDE SEQUENCE [LARGE SCALE GENOMIC DNA]</scope>
    <source>
        <strain evidence="3">cv. MN47</strain>
    </source>
</reference>
<accession>D7MHQ1</accession>
<evidence type="ECO:0000313" key="2">
    <source>
        <dbReference type="EMBL" id="EFH46679.1"/>
    </source>
</evidence>
<protein>
    <submittedName>
        <fullName evidence="2">Predicted protein</fullName>
    </submittedName>
</protein>
<organism evidence="3">
    <name type="scientific">Arabidopsis lyrata subsp. lyrata</name>
    <name type="common">Lyre-leaved rock-cress</name>
    <dbReference type="NCBI Taxonomy" id="81972"/>
    <lineage>
        <taxon>Eukaryota</taxon>
        <taxon>Viridiplantae</taxon>
        <taxon>Streptophyta</taxon>
        <taxon>Embryophyta</taxon>
        <taxon>Tracheophyta</taxon>
        <taxon>Spermatophyta</taxon>
        <taxon>Magnoliopsida</taxon>
        <taxon>eudicotyledons</taxon>
        <taxon>Gunneridae</taxon>
        <taxon>Pentapetalae</taxon>
        <taxon>rosids</taxon>
        <taxon>malvids</taxon>
        <taxon>Brassicales</taxon>
        <taxon>Brassicaceae</taxon>
        <taxon>Camelineae</taxon>
        <taxon>Arabidopsis</taxon>
    </lineage>
</organism>
<feature type="region of interest" description="Disordered" evidence="1">
    <location>
        <begin position="1"/>
        <end position="43"/>
    </location>
</feature>